<feature type="region of interest" description="Disordered" evidence="1">
    <location>
        <begin position="33"/>
        <end position="66"/>
    </location>
</feature>
<dbReference type="GO" id="GO:0016787">
    <property type="term" value="F:hydrolase activity"/>
    <property type="evidence" value="ECO:0007669"/>
    <property type="project" value="UniProtKB-KW"/>
</dbReference>
<keyword evidence="3" id="KW-1185">Reference proteome</keyword>
<sequence length="206" mass="22724">MDGPFMDGPFMDSARQPHRTYVRTSYRPPGRLASVPWPPAPPLTGVRGPGPYRKDVHDRRPCPLRAPRARPVRRDQAFPLMGAEYAAPPGSEAGGPSPHDHENDRFEASWKSFWSATRSWKRDVTLRGSRHMTFTTSAPVHQQLAAGVGVAPERIAALFGAAPADRSVLAQRAYITAFFGRHLRGDDDRGLLDGPSPHFPDVVFVP</sequence>
<evidence type="ECO:0000313" key="3">
    <source>
        <dbReference type="Proteomes" id="UP000002357"/>
    </source>
</evidence>
<accession>D5SLF2</accession>
<geneLocation type="plasmid" evidence="2 3">
    <name>pSCL4</name>
</geneLocation>
<keyword evidence="2" id="KW-0378">Hydrolase</keyword>
<dbReference type="Proteomes" id="UP000002357">
    <property type="component" value="Plasmid pSCL4"/>
</dbReference>
<dbReference type="InterPro" id="IPR029058">
    <property type="entry name" value="AB_hydrolase_fold"/>
</dbReference>
<dbReference type="EMBL" id="CM000914">
    <property type="protein sequence ID" value="EFG04745.2"/>
    <property type="molecule type" value="Genomic_DNA"/>
</dbReference>
<feature type="compositionally biased region" description="Basic and acidic residues" evidence="1">
    <location>
        <begin position="52"/>
        <end position="61"/>
    </location>
</feature>
<name>D5SLF2_STRCL</name>
<keyword evidence="2" id="KW-0614">Plasmid</keyword>
<feature type="compositionally biased region" description="Low complexity" evidence="1">
    <location>
        <begin position="84"/>
        <end position="97"/>
    </location>
</feature>
<dbReference type="Gene3D" id="3.40.50.1820">
    <property type="entry name" value="alpha/beta hydrolase"/>
    <property type="match status" value="1"/>
</dbReference>
<dbReference type="AlphaFoldDB" id="D5SLF2"/>
<gene>
    <name evidence="2" type="ORF">SCLAV_p1259</name>
</gene>
<organism evidence="2 3">
    <name type="scientific">Streptomyces clavuligerus</name>
    <dbReference type="NCBI Taxonomy" id="1901"/>
    <lineage>
        <taxon>Bacteria</taxon>
        <taxon>Bacillati</taxon>
        <taxon>Actinomycetota</taxon>
        <taxon>Actinomycetes</taxon>
        <taxon>Kitasatosporales</taxon>
        <taxon>Streptomycetaceae</taxon>
        <taxon>Streptomyces</taxon>
    </lineage>
</organism>
<evidence type="ECO:0000313" key="2">
    <source>
        <dbReference type="EMBL" id="EFG04745.2"/>
    </source>
</evidence>
<feature type="region of interest" description="Disordered" evidence="1">
    <location>
        <begin position="84"/>
        <end position="104"/>
    </location>
</feature>
<dbReference type="eggNOG" id="COG4188">
    <property type="taxonomic scope" value="Bacteria"/>
</dbReference>
<proteinExistence type="predicted"/>
<protein>
    <submittedName>
        <fullName evidence="2">Putative hydrolase</fullName>
    </submittedName>
</protein>
<evidence type="ECO:0000256" key="1">
    <source>
        <dbReference type="SAM" id="MobiDB-lite"/>
    </source>
</evidence>
<reference evidence="2 3" key="1">
    <citation type="journal article" date="2010" name="Genome Biol. Evol.">
        <title>The sequence of a 1.8-mb bacterial linear plasmid reveals a rich evolutionary reservoir of secondary metabolic pathways.</title>
        <authorList>
            <person name="Medema M.H."/>
            <person name="Trefzer A."/>
            <person name="Kovalchuk A."/>
            <person name="van den Berg M."/>
            <person name="Mueller U."/>
            <person name="Heijne W."/>
            <person name="Wu L."/>
            <person name="Alam M.T."/>
            <person name="Ronning C.M."/>
            <person name="Nierman W.C."/>
            <person name="Bovenberg R.A.L."/>
            <person name="Breitling R."/>
            <person name="Takano E."/>
        </authorList>
    </citation>
    <scope>NUCLEOTIDE SEQUENCE [LARGE SCALE GENOMIC DNA]</scope>
    <source>
        <strain evidence="3">ATCC 27064 / DSM 738 / JCM 4710 / NBRC 13307 / NCIMB 12785 / NRRL 3585 / VKM Ac-602</strain>
        <plasmid evidence="2">pSCL4</plasmid>
    </source>
</reference>